<name>A0ABW5Y950_9SPHI</name>
<feature type="chain" id="PRO_5047502868" evidence="1">
    <location>
        <begin position="28"/>
        <end position="910"/>
    </location>
</feature>
<sequence>MRATFTFSTNKLIVCTLLCLFSLVAFGQNKATIAGKIADSTLKSPIEHATVAIVTAKDTTLISYTLTQNDGTFKLSGLPAGVETKLIISSMNYGTFRQTIVFKPGENKVMGTILVGLKALQEVVVRGERSPVVIRKDTIEFSAEAFKTRPNAVVEDLLKLLPGVQVNMDGSIEINGRPVSRLLIDGKRFFGSDITIGTKNLDAELVDKVQVYDDRDDDPDHKLTEMELSKVINLKLKSKIRKSTIGKIFGGAGTRQRYEAGGIISTFRDTLQMTAFGLGNNLTHTGFSSADLTGLGGFNRSGGNIQYDGTFGGTGNGGIEQMHSAGFNINNDYGTKLKLNLQYGYYNYIKDYKTKSLTEQRLDNTLLTTQNAGTEHSKMRKHTVATLIEWKPDTLRWLRFTAQLNIAPTGDVRNGTTNNFNTQTPQISDLFSEVTNTSQTNEFNDRLIYHYKRNKNSVTIFQTADIRNSGSDTYNYNSLHSFVSAVPSSVLDRFTDNNQRYYYGELSSAFNHDFNKMVSYEVFVQSRFYLTANRVTALDKSQDGLYENFVPDQSNNTIRDHYVENLKNTVTINLKNARIRAALDLEIQSLTNRYHSDIPNLSKWYAYLFPSVNYVNFKKHFQLSYYEMADPPTVDQVQPITRQISSLETLTGNPNLTPGIERHFNYSYFNYNTDKQSNTNMNFYAGVTSNNVVQVSTKDDNGFITSTYANKNGGWYGGGGISNGKQFKKSRIWKFGLGNRLSANFGQQSFYFNGDEGTQFNYAISDAPTAVINYKSTVNLNLTYTFTKNITTYRGVNYPSVSTIYHNITAAASVNAPANFIFDLQYQYRYNPQIPAGFSKSANVLNPAVTYMFLKQNRAQFKLSAYDLFNQNTNVYRYAGTNSITSGETQILRRYFLLTFQYKINSMKSK</sequence>
<feature type="domain" description="Outer membrane protein beta-barrel" evidence="2">
    <location>
        <begin position="467"/>
        <end position="800"/>
    </location>
</feature>
<dbReference type="InterPro" id="IPR041700">
    <property type="entry name" value="OMP_b-brl_3"/>
</dbReference>
<reference evidence="4" key="1">
    <citation type="journal article" date="2019" name="Int. J. Syst. Evol. Microbiol.">
        <title>The Global Catalogue of Microorganisms (GCM) 10K type strain sequencing project: providing services to taxonomists for standard genome sequencing and annotation.</title>
        <authorList>
            <consortium name="The Broad Institute Genomics Platform"/>
            <consortium name="The Broad Institute Genome Sequencing Center for Infectious Disease"/>
            <person name="Wu L."/>
            <person name="Ma J."/>
        </authorList>
    </citation>
    <scope>NUCLEOTIDE SEQUENCE [LARGE SCALE GENOMIC DNA]</scope>
    <source>
        <strain evidence="4">KCTC 22437</strain>
    </source>
</reference>
<dbReference type="SUPFAM" id="SSF49464">
    <property type="entry name" value="Carboxypeptidase regulatory domain-like"/>
    <property type="match status" value="1"/>
</dbReference>
<comment type="caution">
    <text evidence="3">The sequence shown here is derived from an EMBL/GenBank/DDBJ whole genome shotgun (WGS) entry which is preliminary data.</text>
</comment>
<protein>
    <submittedName>
        <fullName evidence="3">Outer membrane beta-barrel protein</fullName>
    </submittedName>
</protein>
<evidence type="ECO:0000259" key="2">
    <source>
        <dbReference type="Pfam" id="PF14905"/>
    </source>
</evidence>
<accession>A0ABW5Y950</accession>
<proteinExistence type="predicted"/>
<organism evidence="3 4">
    <name type="scientific">Mucilaginibacter ximonensis</name>
    <dbReference type="NCBI Taxonomy" id="538021"/>
    <lineage>
        <taxon>Bacteria</taxon>
        <taxon>Pseudomonadati</taxon>
        <taxon>Bacteroidota</taxon>
        <taxon>Sphingobacteriia</taxon>
        <taxon>Sphingobacteriales</taxon>
        <taxon>Sphingobacteriaceae</taxon>
        <taxon>Mucilaginibacter</taxon>
    </lineage>
</organism>
<dbReference type="Gene3D" id="2.170.130.10">
    <property type="entry name" value="TonB-dependent receptor, plug domain"/>
    <property type="match status" value="1"/>
</dbReference>
<keyword evidence="1" id="KW-0732">Signal</keyword>
<evidence type="ECO:0000313" key="3">
    <source>
        <dbReference type="EMBL" id="MFD2871818.1"/>
    </source>
</evidence>
<gene>
    <name evidence="3" type="ORF">ACFS5N_05025</name>
</gene>
<dbReference type="Pfam" id="PF13620">
    <property type="entry name" value="CarboxypepD_reg"/>
    <property type="match status" value="1"/>
</dbReference>
<dbReference type="SUPFAM" id="SSF56935">
    <property type="entry name" value="Porins"/>
    <property type="match status" value="1"/>
</dbReference>
<keyword evidence="4" id="KW-1185">Reference proteome</keyword>
<dbReference type="EMBL" id="JBHUPD010000001">
    <property type="protein sequence ID" value="MFD2871818.1"/>
    <property type="molecule type" value="Genomic_DNA"/>
</dbReference>
<dbReference type="InterPro" id="IPR008969">
    <property type="entry name" value="CarboxyPept-like_regulatory"/>
</dbReference>
<evidence type="ECO:0000256" key="1">
    <source>
        <dbReference type="SAM" id="SignalP"/>
    </source>
</evidence>
<dbReference type="Proteomes" id="UP001597557">
    <property type="component" value="Unassembled WGS sequence"/>
</dbReference>
<dbReference type="InterPro" id="IPR037066">
    <property type="entry name" value="Plug_dom_sf"/>
</dbReference>
<dbReference type="RefSeq" id="WP_377182866.1">
    <property type="nucleotide sequence ID" value="NZ_JBHUPD010000001.1"/>
</dbReference>
<dbReference type="Pfam" id="PF14905">
    <property type="entry name" value="OMP_b-brl_3"/>
    <property type="match status" value="1"/>
</dbReference>
<evidence type="ECO:0000313" key="4">
    <source>
        <dbReference type="Proteomes" id="UP001597557"/>
    </source>
</evidence>
<feature type="signal peptide" evidence="1">
    <location>
        <begin position="1"/>
        <end position="27"/>
    </location>
</feature>